<proteinExistence type="predicted"/>
<keyword evidence="1" id="KW-0378">Hydrolase</keyword>
<name>A0A2S1LHM9_9FLAO</name>
<dbReference type="GO" id="GO:0005975">
    <property type="term" value="P:carbohydrate metabolic process"/>
    <property type="evidence" value="ECO:0007669"/>
    <property type="project" value="UniProtKB-ARBA"/>
</dbReference>
<dbReference type="Pfam" id="PF15979">
    <property type="entry name" value="Glyco_hydro_115"/>
    <property type="match status" value="1"/>
</dbReference>
<dbReference type="AlphaFoldDB" id="A0A2S1LHM9"/>
<dbReference type="GO" id="GO:0016787">
    <property type="term" value="F:hydrolase activity"/>
    <property type="evidence" value="ECO:0007669"/>
    <property type="project" value="UniProtKB-KW"/>
</dbReference>
<dbReference type="InterPro" id="IPR029018">
    <property type="entry name" value="Hex-like_dom2"/>
</dbReference>
<dbReference type="InterPro" id="IPR031924">
    <property type="entry name" value="GH115"/>
</dbReference>
<protein>
    <recommendedName>
        <fullName evidence="4">Alpha glucuronidase N-terminal domain-containing protein</fullName>
    </recommendedName>
</protein>
<dbReference type="PANTHER" id="PTHR37842:SF2">
    <property type="entry name" value="GYLCOSYL HYDROLASE 115 C-TERMINAL DOMAIN-CONTAINING PROTEIN"/>
    <property type="match status" value="1"/>
</dbReference>
<dbReference type="OrthoDB" id="8727830at2"/>
<keyword evidence="3" id="KW-1185">Reference proteome</keyword>
<dbReference type="KEGG" id="ffa:FFWV33_18085"/>
<evidence type="ECO:0000256" key="1">
    <source>
        <dbReference type="ARBA" id="ARBA00022801"/>
    </source>
</evidence>
<dbReference type="SUPFAM" id="SSF55545">
    <property type="entry name" value="beta-N-acetylhexosaminidase-like domain"/>
    <property type="match status" value="1"/>
</dbReference>
<dbReference type="Gene3D" id="3.20.20.520">
    <property type="entry name" value="Glycosyl hydrolase family 115"/>
    <property type="match status" value="1"/>
</dbReference>
<dbReference type="EMBL" id="CP020918">
    <property type="protein sequence ID" value="AWG23300.1"/>
    <property type="molecule type" value="Genomic_DNA"/>
</dbReference>
<dbReference type="RefSeq" id="WP_108742198.1">
    <property type="nucleotide sequence ID" value="NZ_CP020918.1"/>
</dbReference>
<dbReference type="PANTHER" id="PTHR37842">
    <property type="match status" value="1"/>
</dbReference>
<dbReference type="Proteomes" id="UP000244527">
    <property type="component" value="Chromosome"/>
</dbReference>
<gene>
    <name evidence="2" type="ORF">FFWV33_18085</name>
</gene>
<organism evidence="2 3">
    <name type="scientific">Flavobacterium faecale</name>
    <dbReference type="NCBI Taxonomy" id="1355330"/>
    <lineage>
        <taxon>Bacteria</taxon>
        <taxon>Pseudomonadati</taxon>
        <taxon>Bacteroidota</taxon>
        <taxon>Flavobacteriia</taxon>
        <taxon>Flavobacteriales</taxon>
        <taxon>Flavobacteriaceae</taxon>
        <taxon>Flavobacterium</taxon>
    </lineage>
</organism>
<evidence type="ECO:0008006" key="4">
    <source>
        <dbReference type="Google" id="ProtNLM"/>
    </source>
</evidence>
<dbReference type="Gene3D" id="3.30.379.10">
    <property type="entry name" value="Chitobiase/beta-hexosaminidase domain 2-like"/>
    <property type="match status" value="1"/>
</dbReference>
<reference evidence="2 3" key="1">
    <citation type="submission" date="2017-04" db="EMBL/GenBank/DDBJ databases">
        <title>Compelte genome sequence of WV33.</title>
        <authorList>
            <person name="Lee P.C."/>
        </authorList>
    </citation>
    <scope>NUCLEOTIDE SEQUENCE [LARGE SCALE GENOMIC DNA]</scope>
    <source>
        <strain evidence="2 3">WV33</strain>
    </source>
</reference>
<evidence type="ECO:0000313" key="2">
    <source>
        <dbReference type="EMBL" id="AWG23300.1"/>
    </source>
</evidence>
<sequence length="704" mass="82176">MKLRLRNTIALLTILLWVNGIMAKNIAIYNNISVHDNSNSKAVSYAARALQSDFNLKFGTTKSSKKLINIELNINKDMLGFDKYQIEILENKIIFNGSDELGLIHAIYTFSEDYLGIDPYVYFTDLVPEIANSIQIKTGKISSKPYTFKHRVFFVNDEDLIVGFQMEKLQYGFNPEFMEKFYETMLRLKMTGVIPSTLILSDEPHLKLASDMGLYIAQHHAEPVGSIPLFWPKGIPYSWSTQKEHFVKFWRDAIERQKGKNVIWTLNFRGLLDRAFWDDDPSMSNKSSINDKAKIVNEVIQTQYDLIREITGNQEPLVCGYLWGELGGMFRQGLIKYPKNTMILFADQGYGTFPDGTWEAADACTLMKGVYQHVSYHNRRTHLRINTIHPNVLHREMAKAVSHNLTDMIVLNVGNFKEKIFGVQQMVNYMNDFDSYKNQATGDYYFDWYAKKMYNTNSASISQTYKDFFSNQFDLGDPERNPGDEWYFYYVERLLNMAYQKEMDDKFFDKEFPGDGKKEYLKLKDFKSKMNFAMDAYANLYEATEDKWAVSVQRTLDAKGELKGSKLNFYTIDMALPTEKMYNLTAMAADFSKSLNYYANKDYHQSQLAAYAALEHAKKAVEIEKRIEQNGSGKFKDWYRWDETALTYRIVEVLENYISHVKDLKFFNLEYMNRNSKTPGIQYKYQPFFESEYQKELIFMQNAE</sequence>
<accession>A0A2S1LHM9</accession>
<dbReference type="InterPro" id="IPR042301">
    <property type="entry name" value="GH115_sf"/>
</dbReference>
<evidence type="ECO:0000313" key="3">
    <source>
        <dbReference type="Proteomes" id="UP000244527"/>
    </source>
</evidence>